<keyword evidence="2" id="KW-1185">Reference proteome</keyword>
<protein>
    <submittedName>
        <fullName evidence="1">Uncharacterized protein</fullName>
    </submittedName>
</protein>
<reference evidence="2" key="1">
    <citation type="journal article" date="2022" name="Microb. Genom.">
        <title>A global pangenome for the wheat fungal pathogen Pyrenophora tritici-repentis and prediction of effector protein structural homology.</title>
        <authorList>
            <person name="Moolhuijzen P.M."/>
            <person name="See P.T."/>
            <person name="Shi G."/>
            <person name="Powell H.R."/>
            <person name="Cockram J."/>
            <person name="Jorgensen L.N."/>
            <person name="Benslimane H."/>
            <person name="Strelkov S.E."/>
            <person name="Turner J."/>
            <person name="Liu Z."/>
            <person name="Moffat C.S."/>
        </authorList>
    </citation>
    <scope>NUCLEOTIDE SEQUENCE [LARGE SCALE GENOMIC DNA]</scope>
</reference>
<name>A0A2W1F4S7_9PLEO</name>
<evidence type="ECO:0000313" key="2">
    <source>
        <dbReference type="Proteomes" id="UP000249757"/>
    </source>
</evidence>
<dbReference type="Proteomes" id="UP000249757">
    <property type="component" value="Unassembled WGS sequence"/>
</dbReference>
<comment type="caution">
    <text evidence="1">The sequence shown here is derived from an EMBL/GenBank/DDBJ whole genome shotgun (WGS) entry which is preliminary data.</text>
</comment>
<sequence>MTGKLRTADDESIHLALMLVCKDIITEVNELFLKRNAVTVSTGGPEPAHTGAPEASRYEHASLQIRRTKALVLLLNASAVSFTVKQAMDLFPDTGKQLFRLLTGKRLCKRRRSCLARRSYWYGPMSGHSELLEILFQNAQSMSVLGSSEDVATYSKYHEYCMNEKHILTTLSTPWEIPPDAQFRAMDCVADEPLRVQPRYMRSYSPVARFGSVMQKISGAARNNIRTVILEDLYGSVASPECHSRGLIPLCKDHPQLRIERRANVQDAVLQGYYNRVRGQKRTRIVKALLIRVMTRWIEEAMTLELARMPPGAFELIFVGELKAIATTLKIVKEAAVWHLAFQRHFQDGIVRQANGCPNTGIDPVAAVLARHLPGILRGTSCVKFAGCRPHSLGSDVNQLLGKNRNLMTVKTGL</sequence>
<dbReference type="AlphaFoldDB" id="A0A2W1F4S7"/>
<dbReference type="EMBL" id="NRDI02000027">
    <property type="protein sequence ID" value="KAI1508290.1"/>
    <property type="molecule type" value="Genomic_DNA"/>
</dbReference>
<evidence type="ECO:0000313" key="1">
    <source>
        <dbReference type="EMBL" id="KAI1508290.1"/>
    </source>
</evidence>
<accession>A0A2W1F4S7</accession>
<organism evidence="1 2">
    <name type="scientific">Pyrenophora tritici-repentis</name>
    <dbReference type="NCBI Taxonomy" id="45151"/>
    <lineage>
        <taxon>Eukaryota</taxon>
        <taxon>Fungi</taxon>
        <taxon>Dikarya</taxon>
        <taxon>Ascomycota</taxon>
        <taxon>Pezizomycotina</taxon>
        <taxon>Dothideomycetes</taxon>
        <taxon>Pleosporomycetidae</taxon>
        <taxon>Pleosporales</taxon>
        <taxon>Pleosporineae</taxon>
        <taxon>Pleosporaceae</taxon>
        <taxon>Pyrenophora</taxon>
    </lineage>
</organism>
<dbReference type="OrthoDB" id="5062850at2759"/>
<gene>
    <name evidence="1" type="ORF">Ptr86124_012778</name>
</gene>
<proteinExistence type="predicted"/>